<feature type="domain" description="Response regulatory" evidence="5">
    <location>
        <begin position="6"/>
        <end position="128"/>
    </location>
</feature>
<evidence type="ECO:0000259" key="5">
    <source>
        <dbReference type="PROSITE" id="PS50110"/>
    </source>
</evidence>
<dbReference type="PANTHER" id="PTHR45339">
    <property type="entry name" value="HYBRID SIGNAL TRANSDUCTION HISTIDINE KINASE J"/>
    <property type="match status" value="1"/>
</dbReference>
<name>A0L7N2_MAGMM</name>
<dbReference type="GO" id="GO:0004672">
    <property type="term" value="F:protein kinase activity"/>
    <property type="evidence" value="ECO:0007669"/>
    <property type="project" value="UniProtKB-ARBA"/>
</dbReference>
<dbReference type="Gene3D" id="3.40.50.2300">
    <property type="match status" value="1"/>
</dbReference>
<keyword evidence="1 4" id="KW-0597">Phosphoprotein</keyword>
<dbReference type="eggNOG" id="COG2198">
    <property type="taxonomic scope" value="Bacteria"/>
</dbReference>
<dbReference type="KEGG" id="mgm:Mmc1_1466"/>
<dbReference type="RefSeq" id="WP_011713128.1">
    <property type="nucleotide sequence ID" value="NC_008576.1"/>
</dbReference>
<evidence type="ECO:0000256" key="2">
    <source>
        <dbReference type="ARBA" id="ARBA00023012"/>
    </source>
</evidence>
<dbReference type="Pfam" id="PF01627">
    <property type="entry name" value="Hpt"/>
    <property type="match status" value="1"/>
</dbReference>
<dbReference type="EMBL" id="CP000471">
    <property type="protein sequence ID" value="ABK43975.1"/>
    <property type="molecule type" value="Genomic_DNA"/>
</dbReference>
<dbReference type="PANTHER" id="PTHR45339:SF3">
    <property type="entry name" value="HISTIDINE KINASE"/>
    <property type="match status" value="1"/>
</dbReference>
<feature type="domain" description="HPt" evidence="6">
    <location>
        <begin position="166"/>
        <end position="261"/>
    </location>
</feature>
<proteinExistence type="predicted"/>
<dbReference type="SMART" id="SM00448">
    <property type="entry name" value="REC"/>
    <property type="match status" value="1"/>
</dbReference>
<keyword evidence="2" id="KW-0902">Two-component regulatory system</keyword>
<evidence type="ECO:0000256" key="1">
    <source>
        <dbReference type="ARBA" id="ARBA00022553"/>
    </source>
</evidence>
<organism evidence="7 8">
    <name type="scientific">Magnetococcus marinus (strain ATCC BAA-1437 / JCM 17883 / MC-1)</name>
    <dbReference type="NCBI Taxonomy" id="156889"/>
    <lineage>
        <taxon>Bacteria</taxon>
        <taxon>Pseudomonadati</taxon>
        <taxon>Pseudomonadota</taxon>
        <taxon>Magnetococcia</taxon>
        <taxon>Magnetococcales</taxon>
        <taxon>Magnetococcaceae</taxon>
        <taxon>Magnetococcus</taxon>
    </lineage>
</organism>
<sequence length="261" mass="28993">MPQQLHILIVDDQPSNLKVARGLLANICGEGVQIDTAEGGEQGVLMASQQRYDLIFMDCRMPGVDGGEATRRIRAAEQSNHYQRVPVIALTAEAQDQAQSTCDQAELDDVLHKPVDLHAMLAVLRIHLPQHPWGVAIRPQERITPLTPIQPAQIDVDDAMRQMGLPEEAFAEVALVILEQVPELLSPLARAIQQGHFEQARELSHILKGSMVNVLFPSLAGLALSMHEAIRAEDAERAWSRYQRLADAYAPILQTLRQRLH</sequence>
<dbReference type="STRING" id="156889.Mmc1_1466"/>
<dbReference type="OrthoDB" id="9782896at2"/>
<accession>A0L7N2</accession>
<protein>
    <submittedName>
        <fullName evidence="7">Response regulator receiver protein</fullName>
    </submittedName>
</protein>
<dbReference type="CDD" id="cd17546">
    <property type="entry name" value="REC_hyHK_CKI1_RcsC-like"/>
    <property type="match status" value="1"/>
</dbReference>
<evidence type="ECO:0000313" key="7">
    <source>
        <dbReference type="EMBL" id="ABK43975.1"/>
    </source>
</evidence>
<feature type="modified residue" description="4-aspartylphosphate" evidence="4">
    <location>
        <position position="58"/>
    </location>
</feature>
<dbReference type="SUPFAM" id="SSF47226">
    <property type="entry name" value="Histidine-containing phosphotransfer domain, HPT domain"/>
    <property type="match status" value="1"/>
</dbReference>
<dbReference type="PROSITE" id="PS50894">
    <property type="entry name" value="HPT"/>
    <property type="match status" value="1"/>
</dbReference>
<dbReference type="GO" id="GO:0005886">
    <property type="term" value="C:plasma membrane"/>
    <property type="evidence" value="ECO:0007669"/>
    <property type="project" value="UniProtKB-SubCell"/>
</dbReference>
<evidence type="ECO:0000313" key="8">
    <source>
        <dbReference type="Proteomes" id="UP000002586"/>
    </source>
</evidence>
<dbReference type="PROSITE" id="PS50110">
    <property type="entry name" value="RESPONSE_REGULATORY"/>
    <property type="match status" value="1"/>
</dbReference>
<feature type="modified residue" description="Phosphohistidine" evidence="3">
    <location>
        <position position="205"/>
    </location>
</feature>
<dbReference type="eggNOG" id="COG0784">
    <property type="taxonomic scope" value="Bacteria"/>
</dbReference>
<evidence type="ECO:0000259" key="6">
    <source>
        <dbReference type="PROSITE" id="PS50894"/>
    </source>
</evidence>
<dbReference type="SUPFAM" id="SSF52172">
    <property type="entry name" value="CheY-like"/>
    <property type="match status" value="1"/>
</dbReference>
<dbReference type="Gene3D" id="1.20.120.160">
    <property type="entry name" value="HPT domain"/>
    <property type="match status" value="1"/>
</dbReference>
<reference evidence="8" key="1">
    <citation type="journal article" date="2009" name="Appl. Environ. Microbiol.">
        <title>Complete genome sequence of the chemolithoautotrophic marine magnetotactic coccus strain MC-1.</title>
        <authorList>
            <person name="Schubbe S."/>
            <person name="Williams T.J."/>
            <person name="Xie G."/>
            <person name="Kiss H.E."/>
            <person name="Brettin T.S."/>
            <person name="Martinez D."/>
            <person name="Ross C.A."/>
            <person name="Schuler D."/>
            <person name="Cox B.L."/>
            <person name="Nealson K.H."/>
            <person name="Bazylinski D.A."/>
        </authorList>
    </citation>
    <scope>NUCLEOTIDE SEQUENCE [LARGE SCALE GENOMIC DNA]</scope>
    <source>
        <strain evidence="8">ATCC BAA-1437 / JCM 17883 / MC-1</strain>
    </source>
</reference>
<dbReference type="InterPro" id="IPR036641">
    <property type="entry name" value="HPT_dom_sf"/>
</dbReference>
<dbReference type="HOGENOM" id="CLU_000445_29_1_5"/>
<dbReference type="InterPro" id="IPR008207">
    <property type="entry name" value="Sig_transdc_His_kin_Hpt_dom"/>
</dbReference>
<dbReference type="InterPro" id="IPR001789">
    <property type="entry name" value="Sig_transdc_resp-reg_receiver"/>
</dbReference>
<reference evidence="7 8" key="2">
    <citation type="journal article" date="2012" name="Int. J. Syst. Evol. Microbiol.">
        <title>Magnetococcus marinus gen. nov., sp. nov., a marine, magnetotactic bacterium that represents a novel lineage (Magnetococcaceae fam. nov.; Magnetococcales ord. nov.) at the base of the Alphaproteobacteria.</title>
        <authorList>
            <person name="Bazylinski D.A."/>
            <person name="Williams T.J."/>
            <person name="Lefevre C.T."/>
            <person name="Berg R.J."/>
            <person name="Zhang C.L."/>
            <person name="Bowser S.S."/>
            <person name="Dean A.J."/>
            <person name="Beveridge T.J."/>
        </authorList>
    </citation>
    <scope>NUCLEOTIDE SEQUENCE [LARGE SCALE GENOMIC DNA]</scope>
    <source>
        <strain evidence="8">ATCC BAA-1437 / JCM 17883 / MC-1</strain>
    </source>
</reference>
<evidence type="ECO:0000256" key="4">
    <source>
        <dbReference type="PROSITE-ProRule" id="PRU00169"/>
    </source>
</evidence>
<dbReference type="InterPro" id="IPR011006">
    <property type="entry name" value="CheY-like_superfamily"/>
</dbReference>
<dbReference type="GO" id="GO:0000160">
    <property type="term" value="P:phosphorelay signal transduction system"/>
    <property type="evidence" value="ECO:0007669"/>
    <property type="project" value="UniProtKB-KW"/>
</dbReference>
<keyword evidence="8" id="KW-1185">Reference proteome</keyword>
<evidence type="ECO:0000256" key="3">
    <source>
        <dbReference type="PROSITE-ProRule" id="PRU00110"/>
    </source>
</evidence>
<gene>
    <name evidence="7" type="ordered locus">Mmc1_1466</name>
</gene>
<dbReference type="AlphaFoldDB" id="A0L7N2"/>
<dbReference type="Pfam" id="PF00072">
    <property type="entry name" value="Response_reg"/>
    <property type="match status" value="1"/>
</dbReference>
<dbReference type="Proteomes" id="UP000002586">
    <property type="component" value="Chromosome"/>
</dbReference>
<dbReference type="GO" id="GO:0005524">
    <property type="term" value="F:ATP binding"/>
    <property type="evidence" value="ECO:0007669"/>
    <property type="project" value="UniProtKB-KW"/>
</dbReference>